<reference evidence="13" key="1">
    <citation type="submission" date="2021-02" db="EMBL/GenBank/DDBJ databases">
        <authorList>
            <person name="Dougan E. K."/>
            <person name="Rhodes N."/>
            <person name="Thang M."/>
            <person name="Chan C."/>
        </authorList>
    </citation>
    <scope>NUCLEOTIDE SEQUENCE</scope>
</reference>
<keyword evidence="5" id="KW-0282">Flagellum</keyword>
<dbReference type="InterPro" id="IPR050576">
    <property type="entry name" value="Cilia_flagella_integrity"/>
</dbReference>
<accession>A0A812K4D3</accession>
<evidence type="ECO:0000256" key="6">
    <source>
        <dbReference type="ARBA" id="ARBA00023054"/>
    </source>
</evidence>
<dbReference type="PANTHER" id="PTHR45973">
    <property type="entry name" value="PROTEIN PHOSPHATASE 1 REGULATORY SUBUNIT SDS22-RELATED"/>
    <property type="match status" value="1"/>
</dbReference>
<dbReference type="SMART" id="SM00369">
    <property type="entry name" value="LRR_TYP"/>
    <property type="match status" value="2"/>
</dbReference>
<dbReference type="InterPro" id="IPR003591">
    <property type="entry name" value="Leu-rich_rpt_typical-subtyp"/>
</dbReference>
<dbReference type="SMART" id="SM00365">
    <property type="entry name" value="LRR_SD22"/>
    <property type="match status" value="3"/>
</dbReference>
<evidence type="ECO:0000256" key="9">
    <source>
        <dbReference type="ARBA" id="ARBA00023273"/>
    </source>
</evidence>
<name>A0A812K4D3_9DINO</name>
<dbReference type="Gene3D" id="3.80.10.10">
    <property type="entry name" value="Ribonuclease Inhibitor"/>
    <property type="match status" value="1"/>
</dbReference>
<keyword evidence="4" id="KW-0677">Repeat</keyword>
<evidence type="ECO:0000313" key="13">
    <source>
        <dbReference type="EMBL" id="CAE7215654.1"/>
    </source>
</evidence>
<comment type="similarity">
    <text evidence="10">Belongs to the DRC3 family.</text>
</comment>
<keyword evidence="3" id="KW-0433">Leucine-rich repeat</keyword>
<proteinExistence type="inferred from homology"/>
<evidence type="ECO:0000256" key="8">
    <source>
        <dbReference type="ARBA" id="ARBA00023212"/>
    </source>
</evidence>
<dbReference type="PROSITE" id="PS51450">
    <property type="entry name" value="LRR"/>
    <property type="match status" value="3"/>
</dbReference>
<comment type="caution">
    <text evidence="13">The sequence shown here is derived from an EMBL/GenBank/DDBJ whole genome shotgun (WGS) entry which is preliminary data.</text>
</comment>
<evidence type="ECO:0000256" key="3">
    <source>
        <dbReference type="ARBA" id="ARBA00022614"/>
    </source>
</evidence>
<keyword evidence="6 12" id="KW-0175">Coiled coil</keyword>
<evidence type="ECO:0000256" key="2">
    <source>
        <dbReference type="ARBA" id="ARBA00022490"/>
    </source>
</evidence>
<keyword evidence="9" id="KW-0966">Cell projection</keyword>
<dbReference type="Proteomes" id="UP000601435">
    <property type="component" value="Unassembled WGS sequence"/>
</dbReference>
<gene>
    <name evidence="13" type="primary">DRC3</name>
    <name evidence="13" type="ORF">SNEC2469_LOCUS2461</name>
</gene>
<evidence type="ECO:0000256" key="12">
    <source>
        <dbReference type="SAM" id="Coils"/>
    </source>
</evidence>
<evidence type="ECO:0000256" key="10">
    <source>
        <dbReference type="ARBA" id="ARBA00038378"/>
    </source>
</evidence>
<protein>
    <recommendedName>
        <fullName evidence="11">Dynein regulatory complex subunit 3</fullName>
    </recommendedName>
</protein>
<organism evidence="13 14">
    <name type="scientific">Symbiodinium necroappetens</name>
    <dbReference type="NCBI Taxonomy" id="1628268"/>
    <lineage>
        <taxon>Eukaryota</taxon>
        <taxon>Sar</taxon>
        <taxon>Alveolata</taxon>
        <taxon>Dinophyceae</taxon>
        <taxon>Suessiales</taxon>
        <taxon>Symbiodiniaceae</taxon>
        <taxon>Symbiodinium</taxon>
    </lineage>
</organism>
<feature type="coiled-coil region" evidence="12">
    <location>
        <begin position="791"/>
        <end position="825"/>
    </location>
</feature>
<comment type="subcellular location">
    <subcellularLocation>
        <location evidence="1">Cytoplasm</location>
        <location evidence="1">Cytoskeleton</location>
        <location evidence="1">Flagellum axoneme</location>
    </subcellularLocation>
</comment>
<evidence type="ECO:0000256" key="7">
    <source>
        <dbReference type="ARBA" id="ARBA00023069"/>
    </source>
</evidence>
<evidence type="ECO:0000256" key="1">
    <source>
        <dbReference type="ARBA" id="ARBA00004611"/>
    </source>
</evidence>
<dbReference type="SUPFAM" id="SSF52075">
    <property type="entry name" value="Outer arm dynein light chain 1"/>
    <property type="match status" value="1"/>
</dbReference>
<dbReference type="EMBL" id="CAJNJA010006797">
    <property type="protein sequence ID" value="CAE7215654.1"/>
    <property type="molecule type" value="Genomic_DNA"/>
</dbReference>
<dbReference type="InterPro" id="IPR001611">
    <property type="entry name" value="Leu-rich_rpt"/>
</dbReference>
<keyword evidence="7" id="KW-0969">Cilium</keyword>
<evidence type="ECO:0000256" key="4">
    <source>
        <dbReference type="ARBA" id="ARBA00022737"/>
    </source>
</evidence>
<keyword evidence="14" id="KW-1185">Reference proteome</keyword>
<evidence type="ECO:0000313" key="14">
    <source>
        <dbReference type="Proteomes" id="UP000601435"/>
    </source>
</evidence>
<dbReference type="GO" id="GO:0005929">
    <property type="term" value="C:cilium"/>
    <property type="evidence" value="ECO:0007669"/>
    <property type="project" value="TreeGrafter"/>
</dbReference>
<dbReference type="PANTHER" id="PTHR45973:SF12">
    <property type="entry name" value="DYNEIN REGULATORY COMPLEX SUBUNIT 3"/>
    <property type="match status" value="1"/>
</dbReference>
<sequence>MTSIVRRRLFGARSLKLVSLHLAGQQRHVVARAAQLAGAQGPIEELRSDVARRFTQAAQGTPPNISSGQLVQLLFEVGVVDVKTHSVGEVVNFLMEHGFYRQTHPQKRDSYGPAPPPKLGMLEAQRWATLLFFRRMQQKPLALGKAMTEATKPICGSAWCSCPPGAAGTDLCALSKRFWGDPGSSFQCEAGEGGIRLENRVARWAEVNMSLIARLFGALRATHMPAAGDACPAFLASERHEFTAASHVLRTLACSRVRKAGNAARRWQCCRSCHAALGCAGRAGVSSRRHHPNRLRVLQQKYEFKLSKFAEDHRWPEALSMLQTMRDRMLDPSEPSRALVVKALSLAGRWIRAFDMLSKLQKWCAARQQAPSSLALSSGVFACKKGAQWRVALVLLAEAEHYRCETLIQPQLPLKPREGGIQRGWLMADALASLGQGSSNANVAKIAIEQRKKKAEVVEPQVISEELLIEGVEEPVRTDGKAWPTNEFPQVTSLRLSFKNIIEISNLNNFDTLLTLRLDNNIIDKVSNLGHLRQLTWLDLSFNNIREIEGLDDLHELLDLSLYHNQIEEIKDRLDGCPKLNILSLGHNNMKDLKQIDYLRQFANLRCLCMEGNKVCNHDSYNQHVLAYLPHLKYLDYMLIDRKAVAQAQEGYNLEELTEVREKEQAEHMQQKAKAEKSATIEKLKTAFLDCTEDLFEEMFSREVEPENVLVLQCYQGLKEDYRDKLSEEIKGLRARMEEKNEVRLRKVSAFEKAIYASEKESEDEAFQQIRDFKSVKKKVLSQVDKEDGARAEVDDLLKHLLDELGDLENQLMANEIALQESIEEALSDFEAKTMDLVKSMLDNSREFFTRLEDLEKSFLTGLTEGANSEIEAFTQTQESAMADTDPQKAKYLNNREEMNQALTNFTDAHNSLITNKDDYMTNQMNSWNRAYFENHRARQYNRNRQRAPDSESENCSTT</sequence>
<keyword evidence="8" id="KW-0206">Cytoskeleton</keyword>
<evidence type="ECO:0000256" key="5">
    <source>
        <dbReference type="ARBA" id="ARBA00022846"/>
    </source>
</evidence>
<dbReference type="OrthoDB" id="27917at2759"/>
<dbReference type="AlphaFoldDB" id="A0A812K4D3"/>
<evidence type="ECO:0000256" key="11">
    <source>
        <dbReference type="ARBA" id="ARBA00040950"/>
    </source>
</evidence>
<dbReference type="InterPro" id="IPR032675">
    <property type="entry name" value="LRR_dom_sf"/>
</dbReference>
<dbReference type="Pfam" id="PF14580">
    <property type="entry name" value="LRR_9"/>
    <property type="match status" value="1"/>
</dbReference>
<keyword evidence="2" id="KW-0963">Cytoplasm</keyword>